<keyword evidence="10" id="KW-1133">Transmembrane helix</keyword>
<dbReference type="UniPathway" id="UPA00143"/>
<dbReference type="SUPFAM" id="SSF57850">
    <property type="entry name" value="RING/U-box"/>
    <property type="match status" value="1"/>
</dbReference>
<dbReference type="PANTHER" id="PTHR46913">
    <property type="entry name" value="RING-H2 FINGER PROTEIN ATL16"/>
    <property type="match status" value="1"/>
</dbReference>
<evidence type="ECO:0000313" key="13">
    <source>
        <dbReference type="Proteomes" id="UP000734854"/>
    </source>
</evidence>
<reference evidence="12 13" key="1">
    <citation type="submission" date="2020-08" db="EMBL/GenBank/DDBJ databases">
        <title>Plant Genome Project.</title>
        <authorList>
            <person name="Zhang R.-G."/>
        </authorList>
    </citation>
    <scope>NUCLEOTIDE SEQUENCE [LARGE SCALE GENOMIC DNA]</scope>
    <source>
        <tissue evidence="12">Rhizome</tissue>
    </source>
</reference>
<keyword evidence="8" id="KW-0862">Zinc</keyword>
<dbReference type="InterPro" id="IPR013083">
    <property type="entry name" value="Znf_RING/FYVE/PHD"/>
</dbReference>
<dbReference type="EMBL" id="JACMSC010000018">
    <property type="protein sequence ID" value="KAG6475150.1"/>
    <property type="molecule type" value="Genomic_DNA"/>
</dbReference>
<evidence type="ECO:0000256" key="1">
    <source>
        <dbReference type="ARBA" id="ARBA00000900"/>
    </source>
</evidence>
<keyword evidence="5" id="KW-0479">Metal-binding</keyword>
<dbReference type="PROSITE" id="PS50089">
    <property type="entry name" value="ZF_RING_2"/>
    <property type="match status" value="1"/>
</dbReference>
<comment type="pathway">
    <text evidence="2">Protein modification; protein ubiquitination.</text>
</comment>
<keyword evidence="10" id="KW-0812">Transmembrane</keyword>
<evidence type="ECO:0000256" key="4">
    <source>
        <dbReference type="ARBA" id="ARBA00022679"/>
    </source>
</evidence>
<comment type="caution">
    <text evidence="12">The sequence shown here is derived from an EMBL/GenBank/DDBJ whole genome shotgun (WGS) entry which is preliminary data.</text>
</comment>
<dbReference type="EC" id="2.3.2.27" evidence="3"/>
<dbReference type="SMART" id="SM00184">
    <property type="entry name" value="RING"/>
    <property type="match status" value="1"/>
</dbReference>
<organism evidence="12 13">
    <name type="scientific">Zingiber officinale</name>
    <name type="common">Ginger</name>
    <name type="synonym">Amomum zingiber</name>
    <dbReference type="NCBI Taxonomy" id="94328"/>
    <lineage>
        <taxon>Eukaryota</taxon>
        <taxon>Viridiplantae</taxon>
        <taxon>Streptophyta</taxon>
        <taxon>Embryophyta</taxon>
        <taxon>Tracheophyta</taxon>
        <taxon>Spermatophyta</taxon>
        <taxon>Magnoliopsida</taxon>
        <taxon>Liliopsida</taxon>
        <taxon>Zingiberales</taxon>
        <taxon>Zingiberaceae</taxon>
        <taxon>Zingiber</taxon>
    </lineage>
</organism>
<evidence type="ECO:0000256" key="6">
    <source>
        <dbReference type="ARBA" id="ARBA00022771"/>
    </source>
</evidence>
<keyword evidence="7" id="KW-0833">Ubl conjugation pathway</keyword>
<comment type="catalytic activity">
    <reaction evidence="1">
        <text>S-ubiquitinyl-[E2 ubiquitin-conjugating enzyme]-L-cysteine + [acceptor protein]-L-lysine = [E2 ubiquitin-conjugating enzyme]-L-cysteine + N(6)-ubiquitinyl-[acceptor protein]-L-lysine.</text>
        <dbReference type="EC" id="2.3.2.27"/>
    </reaction>
</comment>
<dbReference type="GO" id="GO:0061630">
    <property type="term" value="F:ubiquitin protein ligase activity"/>
    <property type="evidence" value="ECO:0007669"/>
    <property type="project" value="UniProtKB-EC"/>
</dbReference>
<keyword evidence="4" id="KW-0808">Transferase</keyword>
<accession>A0A8J5EW04</accession>
<dbReference type="CDD" id="cd16461">
    <property type="entry name" value="RING-H2_EL5-like"/>
    <property type="match status" value="1"/>
</dbReference>
<dbReference type="GO" id="GO:0008270">
    <property type="term" value="F:zinc ion binding"/>
    <property type="evidence" value="ECO:0007669"/>
    <property type="project" value="UniProtKB-KW"/>
</dbReference>
<dbReference type="Proteomes" id="UP000734854">
    <property type="component" value="Unassembled WGS sequence"/>
</dbReference>
<name>A0A8J5EW04_ZINOF</name>
<keyword evidence="10" id="KW-0472">Membrane</keyword>
<evidence type="ECO:0000256" key="8">
    <source>
        <dbReference type="ARBA" id="ARBA00022833"/>
    </source>
</evidence>
<dbReference type="GO" id="GO:0016567">
    <property type="term" value="P:protein ubiquitination"/>
    <property type="evidence" value="ECO:0007669"/>
    <property type="project" value="UniProtKB-UniPathway"/>
</dbReference>
<protein>
    <recommendedName>
        <fullName evidence="3">RING-type E3 ubiquitin transferase</fullName>
        <ecNumber evidence="3">2.3.2.27</ecNumber>
    </recommendedName>
</protein>
<keyword evidence="6 9" id="KW-0863">Zinc-finger</keyword>
<evidence type="ECO:0000259" key="11">
    <source>
        <dbReference type="PROSITE" id="PS50089"/>
    </source>
</evidence>
<feature type="domain" description="RING-type" evidence="11">
    <location>
        <begin position="129"/>
        <end position="171"/>
    </location>
</feature>
<sequence length="510" mass="55968">MASLSSRILSPDCYAPLISPPVPPSPSISFRAHSSLIPSLHIAAESFLAPAFVFIFVALCILHRRCRGRRTAAAPDADPEVAFEDDDGEVDHHVWYIRTAGLDESTIGAIATWTYKADEGVLGSSRGDCAVCLSEFQDGELLRLLPKCHHAFHIGCIDTCLRSHINCPLCRVPVVTLVSAAGGSVRGASTSFSSVSSSLSSAADQAGSSSVPSGLMDYNQIDGRASETCRYTLEVVPAAERWELGAAPENRNMINQFPNSEIGMPGDVEGQELHPIRRSFSMSSFPHPTALNRLVLEENMKETGLGLELATKTWRKQGNTSNGITSLQKETGRFLSSTSERFFSSKHGLREMHLVLSFVARDSSSFSLSERKINPESLALSDRKETAADDYEAEIYVLPKETNTVRARLFARARMDHGFMLTTPNNLGLRSLKDGMLLLPACKFLYRQLGITGDVEGPRLKARNMVCDQKHLCRCHACRLHYGGKRVRRIAACKRSLVVEEPSVEDRGLE</sequence>
<dbReference type="PANTHER" id="PTHR46913:SF19">
    <property type="entry name" value="RING-TYPE E3 UBIQUITIN TRANSFERASE"/>
    <property type="match status" value="1"/>
</dbReference>
<evidence type="ECO:0000256" key="7">
    <source>
        <dbReference type="ARBA" id="ARBA00022786"/>
    </source>
</evidence>
<gene>
    <name evidence="12" type="ORF">ZIOFF_064368</name>
</gene>
<evidence type="ECO:0000313" key="12">
    <source>
        <dbReference type="EMBL" id="KAG6475150.1"/>
    </source>
</evidence>
<feature type="transmembrane region" description="Helical" evidence="10">
    <location>
        <begin position="40"/>
        <end position="62"/>
    </location>
</feature>
<evidence type="ECO:0000256" key="5">
    <source>
        <dbReference type="ARBA" id="ARBA00022723"/>
    </source>
</evidence>
<dbReference type="Gene3D" id="3.30.40.10">
    <property type="entry name" value="Zinc/RING finger domain, C3HC4 (zinc finger)"/>
    <property type="match status" value="1"/>
</dbReference>
<proteinExistence type="predicted"/>
<dbReference type="AlphaFoldDB" id="A0A8J5EW04"/>
<evidence type="ECO:0000256" key="10">
    <source>
        <dbReference type="SAM" id="Phobius"/>
    </source>
</evidence>
<evidence type="ECO:0000256" key="2">
    <source>
        <dbReference type="ARBA" id="ARBA00004906"/>
    </source>
</evidence>
<dbReference type="InterPro" id="IPR001841">
    <property type="entry name" value="Znf_RING"/>
</dbReference>
<evidence type="ECO:0000256" key="3">
    <source>
        <dbReference type="ARBA" id="ARBA00012483"/>
    </source>
</evidence>
<evidence type="ECO:0000256" key="9">
    <source>
        <dbReference type="PROSITE-ProRule" id="PRU00175"/>
    </source>
</evidence>
<dbReference type="InterPro" id="IPR044600">
    <property type="entry name" value="ATL1/ATL16-like"/>
</dbReference>
<dbReference type="Pfam" id="PF13639">
    <property type="entry name" value="zf-RING_2"/>
    <property type="match status" value="1"/>
</dbReference>
<keyword evidence="13" id="KW-1185">Reference proteome</keyword>